<reference evidence="1 2" key="2">
    <citation type="submission" date="2015-10" db="EMBL/GenBank/DDBJ databases">
        <title>Draft Genome Sequence of Prosthecomicrobium hirschii ATCC 27832.</title>
        <authorList>
            <person name="Daniel J."/>
            <person name="Givan S.A."/>
            <person name="Brun Y.V."/>
            <person name="Brown P.J."/>
        </authorList>
    </citation>
    <scope>NUCLEOTIDE SEQUENCE [LARGE SCALE GENOMIC DNA]</scope>
    <source>
        <strain evidence="1 2">16</strain>
    </source>
</reference>
<comment type="caution">
    <text evidence="1">The sequence shown here is derived from an EMBL/GenBank/DDBJ whole genome shotgun (WGS) entry which is preliminary data.</text>
</comment>
<accession>A0A0P6VZE1</accession>
<dbReference type="STRING" id="665126.ABB55_01555"/>
<name>A0A0P6VZE1_9HYPH</name>
<sequence length="92" mass="9409">MAVFTAVASPAAAQGTCRVVDPNGAPPGTPIPVREGRHTDRIIGHVPNGHVFHYTGVVDGLIPGTFAPAVPVHNGNITIFGVIDPGALRCPP</sequence>
<dbReference type="Proteomes" id="UP000048984">
    <property type="component" value="Unassembled WGS sequence"/>
</dbReference>
<reference evidence="1 2" key="1">
    <citation type="submission" date="2015-09" db="EMBL/GenBank/DDBJ databases">
        <authorList>
            <person name="Jackson K.R."/>
            <person name="Lunt B.L."/>
            <person name="Fisher J.N.B."/>
            <person name="Gardner A.V."/>
            <person name="Bailey M.E."/>
            <person name="Deus L.M."/>
            <person name="Earl A.S."/>
            <person name="Gibby P.D."/>
            <person name="Hartmann K.A."/>
            <person name="Liu J.E."/>
            <person name="Manci A.M."/>
            <person name="Nielsen D.A."/>
            <person name="Solomon M.B."/>
            <person name="Breakwell D.P."/>
            <person name="Burnett S.H."/>
            <person name="Grose J.H."/>
        </authorList>
    </citation>
    <scope>NUCLEOTIDE SEQUENCE [LARGE SCALE GENOMIC DNA]</scope>
    <source>
        <strain evidence="1 2">16</strain>
    </source>
</reference>
<dbReference type="AlphaFoldDB" id="A0A0P6VZE1"/>
<evidence type="ECO:0000313" key="2">
    <source>
        <dbReference type="Proteomes" id="UP000048984"/>
    </source>
</evidence>
<dbReference type="EMBL" id="LJYW01000001">
    <property type="protein sequence ID" value="KPL51067.1"/>
    <property type="molecule type" value="Genomic_DNA"/>
</dbReference>
<evidence type="ECO:0000313" key="1">
    <source>
        <dbReference type="EMBL" id="KPL51067.1"/>
    </source>
</evidence>
<gene>
    <name evidence="1" type="ORF">ABB55_01555</name>
</gene>
<proteinExistence type="predicted"/>
<protein>
    <submittedName>
        <fullName evidence="1">Uncharacterized protein</fullName>
    </submittedName>
</protein>
<keyword evidence="2" id="KW-1185">Reference proteome</keyword>
<organism evidence="1 2">
    <name type="scientific">Prosthecodimorpha hirschii</name>
    <dbReference type="NCBI Taxonomy" id="665126"/>
    <lineage>
        <taxon>Bacteria</taxon>
        <taxon>Pseudomonadati</taxon>
        <taxon>Pseudomonadota</taxon>
        <taxon>Alphaproteobacteria</taxon>
        <taxon>Hyphomicrobiales</taxon>
        <taxon>Ancalomicrobiaceae</taxon>
        <taxon>Prosthecodimorpha</taxon>
    </lineage>
</organism>